<dbReference type="PANTHER" id="PTHR31147:SF66">
    <property type="entry name" value="OS05G0315700 PROTEIN"/>
    <property type="match status" value="1"/>
</dbReference>
<comment type="similarity">
    <text evidence="1">Belongs to the plant acyltransferase family.</text>
</comment>
<organism evidence="3 4">
    <name type="scientific">Gossypium mustelinum</name>
    <name type="common">Cotton</name>
    <name type="synonym">Gossypium caicoense</name>
    <dbReference type="NCBI Taxonomy" id="34275"/>
    <lineage>
        <taxon>Eukaryota</taxon>
        <taxon>Viridiplantae</taxon>
        <taxon>Streptophyta</taxon>
        <taxon>Embryophyta</taxon>
        <taxon>Tracheophyta</taxon>
        <taxon>Spermatophyta</taxon>
        <taxon>Magnoliopsida</taxon>
        <taxon>eudicotyledons</taxon>
        <taxon>Gunneridae</taxon>
        <taxon>Pentapetalae</taxon>
        <taxon>rosids</taxon>
        <taxon>malvids</taxon>
        <taxon>Malvales</taxon>
        <taxon>Malvaceae</taxon>
        <taxon>Malvoideae</taxon>
        <taxon>Gossypium</taxon>
    </lineage>
</organism>
<keyword evidence="4" id="KW-1185">Reference proteome</keyword>
<gene>
    <name evidence="3" type="ORF">E1A91_D02G023500v1</name>
</gene>
<keyword evidence="2" id="KW-0808">Transferase</keyword>
<dbReference type="GO" id="GO:0016740">
    <property type="term" value="F:transferase activity"/>
    <property type="evidence" value="ECO:0007669"/>
    <property type="project" value="UniProtKB-KW"/>
</dbReference>
<reference evidence="3 4" key="1">
    <citation type="submission" date="2019-07" db="EMBL/GenBank/DDBJ databases">
        <title>WGS assembly of Gossypium mustelinum.</title>
        <authorList>
            <person name="Chen Z.J."/>
            <person name="Sreedasyam A."/>
            <person name="Ando A."/>
            <person name="Song Q."/>
            <person name="De L."/>
            <person name="Hulse-Kemp A."/>
            <person name="Ding M."/>
            <person name="Ye W."/>
            <person name="Kirkbride R."/>
            <person name="Jenkins J."/>
            <person name="Plott C."/>
            <person name="Lovell J."/>
            <person name="Lin Y.-M."/>
            <person name="Vaughn R."/>
            <person name="Liu B."/>
            <person name="Li W."/>
            <person name="Simpson S."/>
            <person name="Scheffler B."/>
            <person name="Saski C."/>
            <person name="Grover C."/>
            <person name="Hu G."/>
            <person name="Conover J."/>
            <person name="Carlson J."/>
            <person name="Shu S."/>
            <person name="Boston L."/>
            <person name="Williams M."/>
            <person name="Peterson D."/>
            <person name="Mcgee K."/>
            <person name="Jones D."/>
            <person name="Wendel J."/>
            <person name="Stelly D."/>
            <person name="Grimwood J."/>
            <person name="Schmutz J."/>
        </authorList>
    </citation>
    <scope>NUCLEOTIDE SEQUENCE [LARGE SCALE GENOMIC DNA]</scope>
    <source>
        <strain evidence="3">1408120.09</strain>
    </source>
</reference>
<evidence type="ECO:0000313" key="4">
    <source>
        <dbReference type="Proteomes" id="UP000323597"/>
    </source>
</evidence>
<dbReference type="InterPro" id="IPR050898">
    <property type="entry name" value="Plant_acyltransferase"/>
</dbReference>
<evidence type="ECO:0000256" key="2">
    <source>
        <dbReference type="ARBA" id="ARBA00022679"/>
    </source>
</evidence>
<dbReference type="Proteomes" id="UP000323597">
    <property type="component" value="Chromosome D02"/>
</dbReference>
<protein>
    <submittedName>
        <fullName evidence="3">Uncharacterized protein</fullName>
    </submittedName>
</protein>
<dbReference type="EMBL" id="CM017650">
    <property type="protein sequence ID" value="TYI91844.1"/>
    <property type="molecule type" value="Genomic_DNA"/>
</dbReference>
<dbReference type="InterPro" id="IPR023213">
    <property type="entry name" value="CAT-like_dom_sf"/>
</dbReference>
<dbReference type="Pfam" id="PF02458">
    <property type="entry name" value="Transferase"/>
    <property type="match status" value="1"/>
</dbReference>
<dbReference type="PANTHER" id="PTHR31147">
    <property type="entry name" value="ACYL TRANSFERASE 4"/>
    <property type="match status" value="1"/>
</dbReference>
<evidence type="ECO:0000313" key="3">
    <source>
        <dbReference type="EMBL" id="TYI91844.1"/>
    </source>
</evidence>
<evidence type="ECO:0000256" key="1">
    <source>
        <dbReference type="ARBA" id="ARBA00009861"/>
    </source>
</evidence>
<proteinExistence type="inferred from homology"/>
<dbReference type="Gene3D" id="3.30.559.10">
    <property type="entry name" value="Chloramphenicol acetyltransferase-like domain"/>
    <property type="match status" value="1"/>
</dbReference>
<dbReference type="AlphaFoldDB" id="A0A5D2VQT9"/>
<sequence>MTQWIMELCWPDLSWLIPSMYSICKFLSIPNYLDSKNLTLNIYTCNSIFFLVTQLKCDGFIFDVCLNHVMSDATGLKQFMSAVGEMARGADIPSIPPVWERHLLNARDPPRVHTGRKTCISCVEAITASTHARSGLMSAALLMQGRLGFFHMCSSPSNNIVEHSFFFSPVEVSLLRRLLPLHLRIAPTAITTIKNLCHNPLGYIVELIKQAKASMTEKYLKSLAALIVIRGKRLYFSDDVESYTKKGEVGTVVPICLLAPAIETF</sequence>
<accession>A0A5D2VQT9</accession>
<name>A0A5D2VQT9_GOSMU</name>